<dbReference type="AlphaFoldDB" id="A0A2X0XII5"/>
<sequence length="40" mass="4699">MRMPALPKKKSPPKEAPNSWWKVVKAYLSKGKFYKLPPRN</sequence>
<evidence type="ECO:0000313" key="2">
    <source>
        <dbReference type="Proteomes" id="UP000251431"/>
    </source>
</evidence>
<organism evidence="1 2">
    <name type="scientific">Lysinibacillus capsici</name>
    <dbReference type="NCBI Taxonomy" id="2115968"/>
    <lineage>
        <taxon>Bacteria</taxon>
        <taxon>Bacillati</taxon>
        <taxon>Bacillota</taxon>
        <taxon>Bacilli</taxon>
        <taxon>Bacillales</taxon>
        <taxon>Bacillaceae</taxon>
        <taxon>Lysinibacillus</taxon>
    </lineage>
</organism>
<dbReference type="RefSeq" id="WP_009371818.1">
    <property type="nucleotide sequence ID" value="NZ_DAMBGE010000003.1"/>
</dbReference>
<dbReference type="Proteomes" id="UP000251431">
    <property type="component" value="Unassembled WGS sequence"/>
</dbReference>
<dbReference type="EMBL" id="UAQE01000001">
    <property type="protein sequence ID" value="SPT98905.1"/>
    <property type="molecule type" value="Genomic_DNA"/>
</dbReference>
<accession>A0A2X0XII5</accession>
<proteinExistence type="predicted"/>
<name>A0A2X0XII5_9BACI</name>
<protein>
    <submittedName>
        <fullName evidence="1">Uncharacterized protein</fullName>
    </submittedName>
</protein>
<gene>
    <name evidence="1" type="ORF">NCTC7582_02037</name>
</gene>
<evidence type="ECO:0000313" key="1">
    <source>
        <dbReference type="EMBL" id="SPT98905.1"/>
    </source>
</evidence>
<reference evidence="1 2" key="1">
    <citation type="submission" date="2018-06" db="EMBL/GenBank/DDBJ databases">
        <authorList>
            <consortium name="Pathogen Informatics"/>
            <person name="Doyle S."/>
        </authorList>
    </citation>
    <scope>NUCLEOTIDE SEQUENCE [LARGE SCALE GENOMIC DNA]</scope>
    <source>
        <strain evidence="1 2">NCTC7582</strain>
    </source>
</reference>